<dbReference type="InterPro" id="IPR011030">
    <property type="entry name" value="Lipovitellin_superhlx_dom"/>
</dbReference>
<evidence type="ECO:0000256" key="6">
    <source>
        <dbReference type="ARBA" id="ARBA00023180"/>
    </source>
</evidence>
<dbReference type="SMART" id="SM00216">
    <property type="entry name" value="VWD"/>
    <property type="match status" value="1"/>
</dbReference>
<proteinExistence type="predicted"/>
<dbReference type="Gene3D" id="2.20.80.10">
    <property type="entry name" value="Lipovitellin-phosvitin complex, chain A, domain 4"/>
    <property type="match status" value="1"/>
</dbReference>
<keyword evidence="11" id="KW-1185">Reference proteome</keyword>
<evidence type="ECO:0000256" key="2">
    <source>
        <dbReference type="ARBA" id="ARBA00022448"/>
    </source>
</evidence>
<dbReference type="PROSITE" id="PS51233">
    <property type="entry name" value="VWFD"/>
    <property type="match status" value="1"/>
</dbReference>
<dbReference type="InterPro" id="IPR015817">
    <property type="entry name" value="Vitellinogen_open_b-sht_sub1"/>
</dbReference>
<feature type="domain" description="Vitellogenin" evidence="8">
    <location>
        <begin position="32"/>
        <end position="644"/>
    </location>
</feature>
<evidence type="ECO:0000313" key="10">
    <source>
        <dbReference type="EMBL" id="CAH0386450.1"/>
    </source>
</evidence>
<gene>
    <name evidence="10" type="ORF">BEMITA_LOCUS5570</name>
</gene>
<dbReference type="InterPro" id="IPR015255">
    <property type="entry name" value="Vitellinogen_open_b-sht"/>
</dbReference>
<reference evidence="10" key="1">
    <citation type="submission" date="2021-12" db="EMBL/GenBank/DDBJ databases">
        <authorList>
            <person name="King R."/>
        </authorList>
    </citation>
    <scope>NUCLEOTIDE SEQUENCE</scope>
</reference>
<keyword evidence="6" id="KW-0325">Glycoprotein</keyword>
<keyword evidence="4" id="KW-0732">Signal</keyword>
<evidence type="ECO:0000256" key="4">
    <source>
        <dbReference type="ARBA" id="ARBA00022729"/>
    </source>
</evidence>
<dbReference type="InterPro" id="IPR001846">
    <property type="entry name" value="VWF_type-D"/>
</dbReference>
<keyword evidence="5" id="KW-0445">Lipid transport</keyword>
<comment type="caution">
    <text evidence="7">Lacks conserved residue(s) required for the propagation of feature annotation.</text>
</comment>
<organism evidence="10 11">
    <name type="scientific">Bemisia tabaci</name>
    <name type="common">Sweetpotato whitefly</name>
    <name type="synonym">Aleurodes tabaci</name>
    <dbReference type="NCBI Taxonomy" id="7038"/>
    <lineage>
        <taxon>Eukaryota</taxon>
        <taxon>Metazoa</taxon>
        <taxon>Ecdysozoa</taxon>
        <taxon>Arthropoda</taxon>
        <taxon>Hexapoda</taxon>
        <taxon>Insecta</taxon>
        <taxon>Pterygota</taxon>
        <taxon>Neoptera</taxon>
        <taxon>Paraneoptera</taxon>
        <taxon>Hemiptera</taxon>
        <taxon>Sternorrhyncha</taxon>
        <taxon>Aleyrodoidea</taxon>
        <taxon>Aleyrodidae</taxon>
        <taxon>Aleyrodinae</taxon>
        <taxon>Bemisia</taxon>
    </lineage>
</organism>
<dbReference type="Pfam" id="PF01347">
    <property type="entry name" value="Vitellogenin_N"/>
    <property type="match status" value="1"/>
</dbReference>
<dbReference type="SUPFAM" id="SSF56968">
    <property type="entry name" value="Lipovitellin-phosvitin complex, beta-sheet shell regions"/>
    <property type="match status" value="2"/>
</dbReference>
<protein>
    <recommendedName>
        <fullName evidence="12">Apolipophorins</fullName>
    </recommendedName>
</protein>
<dbReference type="SUPFAM" id="SSF48431">
    <property type="entry name" value="Lipovitellin-phosvitin complex, superhelical domain"/>
    <property type="match status" value="1"/>
</dbReference>
<sequence length="3359" mass="369608">MSFSYQNEKSVKCTNSKCSLGCQGSTAPILKFGNGEVYKYQFEGSTTTHLSGAKGNPVKLGVSATAEISALPQCTYSLKLTKVVVANADDKKYDNLKELEAHPIQFSYQGGQVGTKVCVEEGDSHVSINIKRAIISLFQVGTFKESGQTVDHETDVFGICPTIFNYKTEGSKVTVSKTRNLNSCGHRETLDLAFLSTPYYSKSDFQSTPLLAAAYKSEQNIDNGVLKSASSKETYNYRPLASAESGAEITVETKLSFVSKAAGAAPALKSAKTGSIIFQAPLPADGISNSDAIIKALKEVATSVEPAVSFTAARSFGSLVNVLRHAKKADILSTFNQVKSGAGFQNKEIVKQIFLDALFRAGSSEAVEAGAELLKSKEISEANAKLWYLSFSFTKHASPAALKSVASILDNKDIPRQAYLGIGALANRHVREYGVEKPTELDALLAKLAAPLKSAEKANTIEAENHVIASLKGLQNVQYLSQEVATSVAKIAADPKVRSRIRSVAIETLKSDPCQKTAKETVTNILKNINEDSELRIKAYLALIQCPCSQSAAALKEIIDKEEIKQVGSFIVSHLRHLRASVNPDKFEQKNRYGGIVPARKFPINPAKYSHSVELSYLLDSLNVGIAGDANVIYSQHSFIPRSYSLNLTTHVFGQAFNLFDLDIRNENLDFLLEKYFGPRGHFKRKDMGALFEDGYSKASGIIDQIKERYQKTIRPKRAVAQADLDALAKKVDLGVDAGYNGLDLDVALKVFGTEITWLDYHSDKSAISSGKLIDEFFDGVDASIDKAKNFEYDYKKHFTFLDNELSYPTGLGFPLKVKALGSSAISVKFDGKLDIPALIKDPQNANIRFQLIPSGAVEVSALLTVDAYAVESGIKLATTVHSATGVDVTAKILEGYGIDVKLGLPVKIQDVVNIKSEVFSTSAVRGQPEVDVPVKFDVKRQEFGGCFDQLSPIVGLTFCGIVQFPWDGYKVLNPIFGPTKVNLRIEKEDDTLTSYNFRAYYNTKKPNARSFEIILDTPNSQTNRKLALLIDGATEPKKSLSVSLDTPFKKVSFSGFVTDTEKETSLTAKFLNDDAEYFLRVGADISGSPNSRRYEPILEYRAPEGKERLLGRNKGASKDKKQQLSVEGAVIVDKKDNSPYRKYTFSQLAIITQRGKYVTDGTIVYDTGLLETDLKVTNEKIVYVIKNKAQKLSNNHYKADAQLSCSQYPDFALAVNWEYKRTDNHVDHTLIIVHGADPKSTSTRLSLIQSFDYKTGKDFEFGTKNKLTYPVLGIEGKVDVQATPKSVNYEIEGAYENQKVSSKLNSKVNTKEPGDFTIYFDVANSIVIESKREVVENRGKSLISNSVTLTPGGKYALNGAVIHKFAKDDFQQGVDIEITMPQDPKSVKIDAGYKRSPTDHASHAKITAGSTNYVDFAAQLSTAAGKPKGNFKLYILSVINSNGVYSYDNNKCTASLSVDIPKLNRGIEGKAELTHSGGKAAGFAELQYDAKKDPSKKIRLETNYDVNKDKGYQFNSKNLLFVNADKYTVNLNFGRNGLITDGQVSFDSELILPSTRKYTAKYSSDVHLGGSGDKNFKVDAGVTHAASKDAQPCKVHLKVSAKNIDFKVGTYDGQSEVEFVSTDQKDMKINVSGKKTKAEDINSISGQVSVQGSLVSHPFNGKFESDTNASPSKGKFVESNFHLALAAGSEFQLNAAQKITKESFSHEISGKFPQTGLIPLTSVKFSTVNNFNSVAKAAGKPLKIKSANSLYYTDKTGEKYVKLDGDYTEVAKGGIVSLQVSTNEITPRQFTGSYHYDSGDTYKGDASLAIKKGEQEGKIVVSGEIYKTIFGGSLKISGQNLAGNGQGSFDLDAVHKYNKEKKSSSTDIKTNANGKAVSLYHLVEWNSDKPVFDLSLKIPTGENRFYVKGEKKDAGHYTMESKINWIKADGGGSINLDGEGKFTSFEDFFVKYNIDSPKLNLNKIHVDVANKPSNDEANKITFSVRSAEKNIVSGNSNYKLSEEGPKVTLEGSGTLKVDAKSYPMTFSLHRQKLSTDTDGEEGKSIKFNFESKELPASYNGFSKYSNKEVVHKHKYCYKDQCDKVEAVSKVKSSDALEFEHELNMNFDLGLSAKVQGAALKATTTVSAKALTIDQNVALQLSPTDKLQYQVYVHKTASGVVLTLPKRVIAAEATYAASYKPEKAALKYEGALWLDKPKANTKTSISFIGSASRTPGLNIERPFVHFGRFKQNSGLGVEIDIFAKKTQKITIDSSIIHEKKPDGFKVNGLFQVKSKGQNLDSEVAWMSSYEKGALRYDVNAYYIDGSNKKQEYVSKFEASKEKFDGSVKVFDQQIFTVASALKLGQKDYYAGLEKKYEIFGRKYEESGYIYHDGKFKYIYKWISAGDKSLEVNGGIAPGKVADFNVYYTDGAKSPILEASIALDEANFLKPTQKFNADTLKPLAALTQTETMTVARDANKKVEAFVKEVSNEILRRADELKKAQPNFKAISQNFDNQLKTIRTEIANDKVLKEIADSVKSVFHEILELAVVAAEEVVKVYETIAQQFEILIEKLNETLKKLAPQLVESYAKISQGLLSALESALKLTVHYVEVAVELFKKLEPEIKELLNIVNKFAEDIGKVISKAVAQVDKEVRNFIHQLVEQVKNLPVYGMLREKWEELQKSEIPEKVLSVLHEVAQALKDSVPTEELKKLIEDLEKFIEKILRRKPVDNAAEFKILLTDAQNALKSILPLLPVTQPLETTGFLSKPGPMIPLPSFEPLSKLHQYTSFSFSPIQYLKSADLPSLGSIVQGLQPLSLNYKHFIPPHGGWGILVDGAHFFTFDKRHYTFKGTCSYVLAQDYKDSNFSLSADLDSGKLKALTLNSGKDSLVMLADGTVQLNGKPSEYPAFSGELSAWRRYHTVNMRSNAGVMAVCSLNLDACAFHISGYYFDKVRGLLGTLNNEDYDDFTLPNNKISTEAAKFANAYKVGSCADAPEFVHQHASQSSECNAFFASDDASLLACKPFVDTAPFREACEHSVSSATDKNAAACKIAAAYVGSCFERNIPVELPETCGTPLPIHQSVSVKVPQKTADVVVVVEQLEGNQPIFENLLTPLISTLTSDFKEKGITDVNFALIGYTSVLHKWPIHYSSKGKLTFDGKPKVFTFAKVPTPEMANTFLKQFHQFIKAAYLELRKTDSFTALYEAYEYPFRADAVKVIIHAVANPERHSPSYYPTSTLYPSAVVAGIITRVSQFTNVLVIPTPGMTLQGGPASDVVGFNNKAVYKADDAKASPLVGNHELSKELRYPPGVYTDFTRYGDGLVVSADNFIAAKPDVQKQSVKLISKFIVQSSADQEQHKECKCVLKYGLFPETECHPTFFK</sequence>
<evidence type="ECO:0008006" key="12">
    <source>
        <dbReference type="Google" id="ProtNLM"/>
    </source>
</evidence>
<dbReference type="EMBL" id="OU963864">
    <property type="protein sequence ID" value="CAH0386450.1"/>
    <property type="molecule type" value="Genomic_DNA"/>
</dbReference>
<dbReference type="Pfam" id="PF00094">
    <property type="entry name" value="VWD"/>
    <property type="match status" value="1"/>
</dbReference>
<evidence type="ECO:0000313" key="11">
    <source>
        <dbReference type="Proteomes" id="UP001152759"/>
    </source>
</evidence>
<dbReference type="InterPro" id="IPR050733">
    <property type="entry name" value="Vitellogenin/Apolipophorin"/>
</dbReference>
<dbReference type="GO" id="GO:0005319">
    <property type="term" value="F:lipid transporter activity"/>
    <property type="evidence" value="ECO:0007669"/>
    <property type="project" value="InterPro"/>
</dbReference>
<dbReference type="Proteomes" id="UP001152759">
    <property type="component" value="Chromosome 3"/>
</dbReference>
<dbReference type="SMART" id="SM01169">
    <property type="entry name" value="DUF1943"/>
    <property type="match status" value="1"/>
</dbReference>
<dbReference type="InterPro" id="IPR009454">
    <property type="entry name" value="Lipid_transpt_open_b-sht"/>
</dbReference>
<evidence type="ECO:0000256" key="3">
    <source>
        <dbReference type="ARBA" id="ARBA00022525"/>
    </source>
</evidence>
<name>A0A9P0F084_BEMTA</name>
<dbReference type="InterPro" id="IPR015819">
    <property type="entry name" value="Lipid_transp_b-sht_shell"/>
</dbReference>
<evidence type="ECO:0000256" key="7">
    <source>
        <dbReference type="PROSITE-ProRule" id="PRU00557"/>
    </source>
</evidence>
<dbReference type="Gene3D" id="2.20.50.20">
    <property type="entry name" value="Lipovitellin. Chain A, domain 3"/>
    <property type="match status" value="1"/>
</dbReference>
<accession>A0A9P0F084</accession>
<dbReference type="InterPro" id="IPR015816">
    <property type="entry name" value="Vitellinogen_b-sht_N"/>
</dbReference>
<dbReference type="PROSITE" id="PS51211">
    <property type="entry name" value="VITELLOGENIN"/>
    <property type="match status" value="1"/>
</dbReference>
<dbReference type="GO" id="GO:0005576">
    <property type="term" value="C:extracellular region"/>
    <property type="evidence" value="ECO:0007669"/>
    <property type="project" value="UniProtKB-SubCell"/>
</dbReference>
<dbReference type="Gene3D" id="1.25.10.20">
    <property type="entry name" value="Vitellinogen, superhelical"/>
    <property type="match status" value="1"/>
</dbReference>
<evidence type="ECO:0000256" key="1">
    <source>
        <dbReference type="ARBA" id="ARBA00004613"/>
    </source>
</evidence>
<comment type="subcellular location">
    <subcellularLocation>
        <location evidence="1">Secreted</location>
    </subcellularLocation>
</comment>
<dbReference type="Pfam" id="PF06448">
    <property type="entry name" value="DUF1081"/>
    <property type="match status" value="1"/>
</dbReference>
<dbReference type="InterPro" id="IPR001747">
    <property type="entry name" value="Vitellogenin_N"/>
</dbReference>
<dbReference type="PANTHER" id="PTHR23345:SF36">
    <property type="entry name" value="APOLIPOPHORINS"/>
    <property type="match status" value="1"/>
</dbReference>
<dbReference type="SMART" id="SM00638">
    <property type="entry name" value="LPD_N"/>
    <property type="match status" value="1"/>
</dbReference>
<feature type="domain" description="VWFD" evidence="9">
    <location>
        <begin position="2808"/>
        <end position="2974"/>
    </location>
</feature>
<evidence type="ECO:0000259" key="8">
    <source>
        <dbReference type="PROSITE" id="PS51211"/>
    </source>
</evidence>
<keyword evidence="2" id="KW-0813">Transport</keyword>
<evidence type="ECO:0000259" key="9">
    <source>
        <dbReference type="PROSITE" id="PS51233"/>
    </source>
</evidence>
<dbReference type="PANTHER" id="PTHR23345">
    <property type="entry name" value="VITELLOGENIN-RELATED"/>
    <property type="match status" value="1"/>
</dbReference>
<keyword evidence="3" id="KW-0964">Secreted</keyword>
<evidence type="ECO:0000256" key="5">
    <source>
        <dbReference type="ARBA" id="ARBA00023055"/>
    </source>
</evidence>
<dbReference type="Gene3D" id="2.30.230.10">
    <property type="entry name" value="Lipovitellin, beta-sheet shell regions, chain A"/>
    <property type="match status" value="1"/>
</dbReference>
<dbReference type="Pfam" id="PF09172">
    <property type="entry name" value="Vit_open_b-sht"/>
    <property type="match status" value="1"/>
</dbReference>